<name>A0A641AHC2_9ACTN</name>
<proteinExistence type="predicted"/>
<dbReference type="InterPro" id="IPR013154">
    <property type="entry name" value="ADH-like_N"/>
</dbReference>
<dbReference type="AlphaFoldDB" id="A0A641AHC2"/>
<dbReference type="SMART" id="SM00829">
    <property type="entry name" value="PKS_ER"/>
    <property type="match status" value="1"/>
</dbReference>
<dbReference type="SUPFAM" id="SSF50129">
    <property type="entry name" value="GroES-like"/>
    <property type="match status" value="1"/>
</dbReference>
<feature type="domain" description="Enoyl reductase (ER)" evidence="1">
    <location>
        <begin position="13"/>
        <end position="319"/>
    </location>
</feature>
<evidence type="ECO:0000313" key="2">
    <source>
        <dbReference type="EMBL" id="KAA1373091.1"/>
    </source>
</evidence>
<dbReference type="Gene3D" id="3.90.180.10">
    <property type="entry name" value="Medium-chain alcohol dehydrogenases, catalytic domain"/>
    <property type="match status" value="1"/>
</dbReference>
<dbReference type="OrthoDB" id="9787435at2"/>
<dbReference type="Pfam" id="PF00107">
    <property type="entry name" value="ADH_zinc_N"/>
    <property type="match status" value="1"/>
</dbReference>
<gene>
    <name evidence="2" type="ORF">ESP62_018595</name>
</gene>
<sequence length="321" mass="33996">MLAAYARTVDPADPLDALEVGDVESATAPPGWVTITMRAASLNRHDLWSLAGVGLPADRTPMILGCDLAGVDENGREVVVYPVIASDGWTGPELDDPALSMLSERHPGTFAEQVAVPTHNLLPVPDGLTLVEASTLPTAWLTAYRMIFTAAQVRAGQTILVQGATGGVSTAAIMLGRAAGLRVWATSRSDEGRQWARDIGAHETFESGARLPERVDAVLDTVGQSTWDHSLKCLRRHGVMVVSGGTSGYQAQTNVARVFAGYARIQGSTLGTRQEFADLLQFVTSTGIKPPVHRTYPLAEARAAFTALAGGDVRGKLVITS</sequence>
<dbReference type="Proteomes" id="UP001515100">
    <property type="component" value="Unassembled WGS sequence"/>
</dbReference>
<dbReference type="Pfam" id="PF08240">
    <property type="entry name" value="ADH_N"/>
    <property type="match status" value="1"/>
</dbReference>
<dbReference type="SUPFAM" id="SSF51735">
    <property type="entry name" value="NAD(P)-binding Rossmann-fold domains"/>
    <property type="match status" value="1"/>
</dbReference>
<protein>
    <submittedName>
        <fullName evidence="2">Zinc-binding dehydrogenase</fullName>
    </submittedName>
</protein>
<dbReference type="InterPro" id="IPR013149">
    <property type="entry name" value="ADH-like_C"/>
</dbReference>
<dbReference type="InterPro" id="IPR011032">
    <property type="entry name" value="GroES-like_sf"/>
</dbReference>
<dbReference type="PANTHER" id="PTHR45033">
    <property type="match status" value="1"/>
</dbReference>
<dbReference type="RefSeq" id="WP_129185201.1">
    <property type="nucleotide sequence ID" value="NZ_JAGIOG010000001.1"/>
</dbReference>
<comment type="caution">
    <text evidence="2">The sequence shown here is derived from an EMBL/GenBank/DDBJ whole genome shotgun (WGS) entry which is preliminary data.</text>
</comment>
<accession>A0A641AHC2</accession>
<dbReference type="InterPro" id="IPR036291">
    <property type="entry name" value="NAD(P)-bd_dom_sf"/>
</dbReference>
<dbReference type="PANTHER" id="PTHR45033:SF3">
    <property type="entry name" value="DEHYDROGENASE, PUTATIVE (AFU_ORTHOLOGUE AFUA_2G13270)-RELATED"/>
    <property type="match status" value="1"/>
</dbReference>
<dbReference type="GO" id="GO:0016491">
    <property type="term" value="F:oxidoreductase activity"/>
    <property type="evidence" value="ECO:0007669"/>
    <property type="project" value="InterPro"/>
</dbReference>
<evidence type="ECO:0000259" key="1">
    <source>
        <dbReference type="SMART" id="SM00829"/>
    </source>
</evidence>
<reference evidence="2" key="1">
    <citation type="submission" date="2019-09" db="EMBL/GenBank/DDBJ databases">
        <authorList>
            <person name="Li J."/>
        </authorList>
    </citation>
    <scope>NUCLEOTIDE SEQUENCE [LARGE SCALE GENOMIC DNA]</scope>
    <source>
        <strain evidence="2">NRBC 14897</strain>
    </source>
</reference>
<dbReference type="EMBL" id="SDPP02000006">
    <property type="protein sequence ID" value="KAA1373091.1"/>
    <property type="molecule type" value="Genomic_DNA"/>
</dbReference>
<keyword evidence="3" id="KW-1185">Reference proteome</keyword>
<dbReference type="InterPro" id="IPR052711">
    <property type="entry name" value="Zinc_ADH-like"/>
</dbReference>
<evidence type="ECO:0000313" key="3">
    <source>
        <dbReference type="Proteomes" id="UP001515100"/>
    </source>
</evidence>
<dbReference type="InterPro" id="IPR020843">
    <property type="entry name" value="ER"/>
</dbReference>
<organism evidence="2 3">
    <name type="scientific">Aeromicrobium fastidiosum</name>
    <dbReference type="NCBI Taxonomy" id="52699"/>
    <lineage>
        <taxon>Bacteria</taxon>
        <taxon>Bacillati</taxon>
        <taxon>Actinomycetota</taxon>
        <taxon>Actinomycetes</taxon>
        <taxon>Propionibacteriales</taxon>
        <taxon>Nocardioidaceae</taxon>
        <taxon>Aeromicrobium</taxon>
    </lineage>
</organism>